<keyword evidence="5 16" id="KW-0378">Hydrolase</keyword>
<accession>A0A7U4QK81</accession>
<dbReference type="Gene3D" id="1.10.10.160">
    <property type="match status" value="1"/>
</dbReference>
<dbReference type="SUPFAM" id="SSF52540">
    <property type="entry name" value="P-loop containing nucleoside triphosphate hydrolases"/>
    <property type="match status" value="1"/>
</dbReference>
<keyword evidence="11" id="KW-0413">Isomerase</keyword>
<evidence type="ECO:0000256" key="10">
    <source>
        <dbReference type="ARBA" id="ARBA00023204"/>
    </source>
</evidence>
<keyword evidence="3 16" id="KW-0547">Nucleotide-binding</keyword>
<evidence type="ECO:0000256" key="16">
    <source>
        <dbReference type="PROSITE-ProRule" id="PRU00560"/>
    </source>
</evidence>
<evidence type="ECO:0000256" key="14">
    <source>
        <dbReference type="ARBA" id="ARBA00034923"/>
    </source>
</evidence>
<evidence type="ECO:0000256" key="9">
    <source>
        <dbReference type="ARBA" id="ARBA00023125"/>
    </source>
</evidence>
<dbReference type="AlphaFoldDB" id="A0A7U4QK81"/>
<evidence type="ECO:0000256" key="5">
    <source>
        <dbReference type="ARBA" id="ARBA00022801"/>
    </source>
</evidence>
<dbReference type="EC" id="5.6.2.4" evidence="13"/>
<dbReference type="Gene3D" id="1.10.486.10">
    <property type="entry name" value="PCRA, domain 4"/>
    <property type="match status" value="1"/>
</dbReference>
<evidence type="ECO:0000256" key="7">
    <source>
        <dbReference type="ARBA" id="ARBA00022839"/>
    </source>
</evidence>
<evidence type="ECO:0000313" key="19">
    <source>
        <dbReference type="EMBL" id="AMM40877.1"/>
    </source>
</evidence>
<evidence type="ECO:0000256" key="1">
    <source>
        <dbReference type="ARBA" id="ARBA00009922"/>
    </source>
</evidence>
<dbReference type="Proteomes" id="UP000070560">
    <property type="component" value="Chromosome"/>
</dbReference>
<dbReference type="InterPro" id="IPR014017">
    <property type="entry name" value="DNA_helicase_UvrD-like_C"/>
</dbReference>
<dbReference type="KEGG" id="daw:HS1_001073"/>
<dbReference type="GO" id="GO:0004527">
    <property type="term" value="F:exonuclease activity"/>
    <property type="evidence" value="ECO:0007669"/>
    <property type="project" value="UniProtKB-KW"/>
</dbReference>
<dbReference type="PROSITE" id="PS51217">
    <property type="entry name" value="UVRD_HELICASE_CTER"/>
    <property type="match status" value="1"/>
</dbReference>
<keyword evidence="20" id="KW-1185">Reference proteome</keyword>
<keyword evidence="2" id="KW-0540">Nuclease</keyword>
<evidence type="ECO:0000256" key="15">
    <source>
        <dbReference type="ARBA" id="ARBA00048988"/>
    </source>
</evidence>
<feature type="binding site" evidence="16">
    <location>
        <begin position="47"/>
        <end position="54"/>
    </location>
    <ligand>
        <name>ATP</name>
        <dbReference type="ChEBI" id="CHEBI:30616"/>
    </ligand>
</feature>
<dbReference type="InterPro" id="IPR011604">
    <property type="entry name" value="PDDEXK-like_dom_sf"/>
</dbReference>
<comment type="catalytic activity">
    <reaction evidence="15">
        <text>ATP + H2O = ADP + phosphate + H(+)</text>
        <dbReference type="Rhea" id="RHEA:13065"/>
        <dbReference type="ChEBI" id="CHEBI:15377"/>
        <dbReference type="ChEBI" id="CHEBI:15378"/>
        <dbReference type="ChEBI" id="CHEBI:30616"/>
        <dbReference type="ChEBI" id="CHEBI:43474"/>
        <dbReference type="ChEBI" id="CHEBI:456216"/>
        <dbReference type="EC" id="5.6.2.4"/>
    </reaction>
</comment>
<dbReference type="PANTHER" id="PTHR11070">
    <property type="entry name" value="UVRD / RECB / PCRA DNA HELICASE FAMILY MEMBER"/>
    <property type="match status" value="1"/>
</dbReference>
<keyword evidence="7" id="KW-0269">Exonuclease</keyword>
<dbReference type="InterPro" id="IPR027417">
    <property type="entry name" value="P-loop_NTPase"/>
</dbReference>
<dbReference type="Gene3D" id="3.40.50.300">
    <property type="entry name" value="P-loop containing nucleotide triphosphate hydrolases"/>
    <property type="match status" value="2"/>
</dbReference>
<evidence type="ECO:0000256" key="6">
    <source>
        <dbReference type="ARBA" id="ARBA00022806"/>
    </source>
</evidence>
<dbReference type="GO" id="GO:0005524">
    <property type="term" value="F:ATP binding"/>
    <property type="evidence" value="ECO:0007669"/>
    <property type="project" value="UniProtKB-UniRule"/>
</dbReference>
<keyword evidence="9" id="KW-0238">DNA-binding</keyword>
<comment type="similarity">
    <text evidence="1">Belongs to the helicase family. UvrD subfamily.</text>
</comment>
<evidence type="ECO:0000256" key="12">
    <source>
        <dbReference type="ARBA" id="ARBA00034617"/>
    </source>
</evidence>
<reference evidence="19 20" key="1">
    <citation type="submission" date="2015-10" db="EMBL/GenBank/DDBJ databases">
        <title>Candidatus Desulfofervidus auxilii, a hydrogenotrophic sulfate-reducing bacterium involved in the thermophilic anaerobic oxidation of methane.</title>
        <authorList>
            <person name="Krukenberg V."/>
            <person name="Richter M."/>
            <person name="Wegener G."/>
        </authorList>
    </citation>
    <scope>NUCLEOTIDE SEQUENCE [LARGE SCALE GENOMIC DNA]</scope>
    <source>
        <strain evidence="19 20">HS1</strain>
    </source>
</reference>
<gene>
    <name evidence="19" type="ORF">HS1_001073</name>
</gene>
<dbReference type="EMBL" id="CP013015">
    <property type="protein sequence ID" value="AMM40877.1"/>
    <property type="molecule type" value="Genomic_DNA"/>
</dbReference>
<evidence type="ECO:0000256" key="11">
    <source>
        <dbReference type="ARBA" id="ARBA00023235"/>
    </source>
</evidence>
<dbReference type="InterPro" id="IPR000212">
    <property type="entry name" value="DNA_helicase_UvrD/REP"/>
</dbReference>
<dbReference type="Gene3D" id="3.90.320.10">
    <property type="match status" value="1"/>
</dbReference>
<dbReference type="CDD" id="cd17932">
    <property type="entry name" value="DEXQc_UvrD"/>
    <property type="match status" value="1"/>
</dbReference>
<dbReference type="InterPro" id="IPR038726">
    <property type="entry name" value="PDDEXK_AddAB-type"/>
</dbReference>
<evidence type="ECO:0000256" key="2">
    <source>
        <dbReference type="ARBA" id="ARBA00022722"/>
    </source>
</evidence>
<keyword evidence="10" id="KW-0234">DNA repair</keyword>
<keyword evidence="6 16" id="KW-0347">Helicase</keyword>
<evidence type="ECO:0000256" key="3">
    <source>
        <dbReference type="ARBA" id="ARBA00022741"/>
    </source>
</evidence>
<dbReference type="Pfam" id="PF13361">
    <property type="entry name" value="UvrD_C"/>
    <property type="match status" value="2"/>
</dbReference>
<proteinExistence type="inferred from homology"/>
<dbReference type="GO" id="GO:0043138">
    <property type="term" value="F:3'-5' DNA helicase activity"/>
    <property type="evidence" value="ECO:0007669"/>
    <property type="project" value="UniProtKB-EC"/>
</dbReference>
<dbReference type="PANTHER" id="PTHR11070:SF2">
    <property type="entry name" value="ATP-DEPENDENT DNA HELICASE SRS2"/>
    <property type="match status" value="1"/>
</dbReference>
<sequence length="936" mass="107872">MSTKINTKQIEMNEKQTLKMIIETPKTLSDEQKKAVLSGKRYVRIIAGAGTGKTETLTRRIAYLLLYHNVDPSSIVAFTFTEKAAQSMKSRIYERVKQLRGEKACNRLGEMHIGTIHGFCLRILEDYYGYGDHDVLDENQEMAFVLREGWKLGLGEGGRYAENCKNFIKSVNVVYDELIDRKKLKKKAADFCKRLESYEEILKRHRLLTFGQMVSLTVKILASNPEPIKHIQHLIVDEYQDINRAQEKLIVSIAKQANVFIVGDPRQSIYQWRGSDETCFENFVKIFPECETIFISENRRSSKHIVKIANAFADTFQRAQYKHIEPTKKCSGLCAKVEHHTPQEEAKWIISQIENYVNSGHCKYSDIAILLRSVTTSGGPFIDIMRERNIPYLVGGKVGLFRRDEARAVGKLFAWVWDDGFWIENPWKWSERTTGSELFKTGLQSWETVTGIPLSRHERKKLLEWKEKVLKGQFSNFTQIYQRLLTILGYVNLDPHNRMHAAIMANLGRFSTLLADYESSIRFGGSKPDWFSAIRGLCWYMNSYASGAYEEQPSEDIRGIDAVQIMTIHQAKGLEWPVVFIPCLVSRRFPSSKTGRSQEWFLPRNMFDVRRYEGETDDERRLFYVAITRAKDLLCLSYFKRINNSCSRSLFIESIHGLLNEADSNYNLPMIEISPSHEEKEIQTFAAGEIITYLKCPYFYRLREIWHYKPELVTPLGYGKSLHYCLRCASDMIKCGANPEQSVEKVVRDKFHLPYAGGKVREKMQEKAVNTLKKFVRKHNKDMTKIKEVEARLEFPVQRATITGKVDVILRDENDIEIRDYKTSDEVTTPEQSALQVRLYTLGLRKTGTPVTRASLAYLEEAEVQPVTVGENEVEAARKIAENCIEGILNGKFTPNPGKFCKKCDYSEICKWQKKPVVEASLIDTKVAKRRIRRAG</sequence>
<feature type="domain" description="UvrD-like helicase ATP-binding" evidence="17">
    <location>
        <begin position="26"/>
        <end position="302"/>
    </location>
</feature>
<evidence type="ECO:0000256" key="13">
    <source>
        <dbReference type="ARBA" id="ARBA00034808"/>
    </source>
</evidence>
<evidence type="ECO:0000313" key="20">
    <source>
        <dbReference type="Proteomes" id="UP000070560"/>
    </source>
</evidence>
<dbReference type="GO" id="GO:0000725">
    <property type="term" value="P:recombinational repair"/>
    <property type="evidence" value="ECO:0007669"/>
    <property type="project" value="TreeGrafter"/>
</dbReference>
<dbReference type="InterPro" id="IPR014016">
    <property type="entry name" value="UvrD-like_ATP-bd"/>
</dbReference>
<evidence type="ECO:0000259" key="18">
    <source>
        <dbReference type="PROSITE" id="PS51217"/>
    </source>
</evidence>
<organism evidence="19 20">
    <name type="scientific">Desulfofervidus auxilii</name>
    <dbReference type="NCBI Taxonomy" id="1621989"/>
    <lineage>
        <taxon>Bacteria</taxon>
        <taxon>Pseudomonadati</taxon>
        <taxon>Thermodesulfobacteriota</taxon>
        <taxon>Candidatus Desulfofervidia</taxon>
        <taxon>Candidatus Desulfofervidales</taxon>
        <taxon>Candidatus Desulfofervidaceae</taxon>
        <taxon>Candidatus Desulfofervidus</taxon>
    </lineage>
</organism>
<keyword evidence="8 16" id="KW-0067">ATP-binding</keyword>
<comment type="catalytic activity">
    <reaction evidence="12">
        <text>Couples ATP hydrolysis with the unwinding of duplex DNA by translocating in the 3'-5' direction.</text>
        <dbReference type="EC" id="5.6.2.4"/>
    </reaction>
</comment>
<dbReference type="InterPro" id="IPR013986">
    <property type="entry name" value="DExx_box_DNA_helicase_dom_sf"/>
</dbReference>
<evidence type="ECO:0000256" key="4">
    <source>
        <dbReference type="ARBA" id="ARBA00022763"/>
    </source>
</evidence>
<dbReference type="PROSITE" id="PS51198">
    <property type="entry name" value="UVRD_HELICASE_ATP_BIND"/>
    <property type="match status" value="1"/>
</dbReference>
<name>A0A7U4QK81_DESA2</name>
<dbReference type="Pfam" id="PF12705">
    <property type="entry name" value="PDDEXK_1"/>
    <property type="match status" value="1"/>
</dbReference>
<feature type="domain" description="UvrD-like helicase C-terminal" evidence="18">
    <location>
        <begin position="303"/>
        <end position="573"/>
    </location>
</feature>
<dbReference type="GO" id="GO:0003677">
    <property type="term" value="F:DNA binding"/>
    <property type="evidence" value="ECO:0007669"/>
    <property type="project" value="UniProtKB-KW"/>
</dbReference>
<evidence type="ECO:0000256" key="8">
    <source>
        <dbReference type="ARBA" id="ARBA00022840"/>
    </source>
</evidence>
<keyword evidence="4" id="KW-0227">DNA damage</keyword>
<dbReference type="Pfam" id="PF00580">
    <property type="entry name" value="UvrD-helicase"/>
    <property type="match status" value="1"/>
</dbReference>
<protein>
    <recommendedName>
        <fullName evidence="13">DNA 3'-5' helicase</fullName>
        <ecNumber evidence="13">5.6.2.4</ecNumber>
    </recommendedName>
    <alternativeName>
        <fullName evidence="14">DNA 3'-5' helicase II</fullName>
    </alternativeName>
</protein>
<evidence type="ECO:0000259" key="17">
    <source>
        <dbReference type="PROSITE" id="PS51198"/>
    </source>
</evidence>